<dbReference type="InterPro" id="IPR001611">
    <property type="entry name" value="Leu-rich_rpt"/>
</dbReference>
<comment type="caution">
    <text evidence="2">The sequence shown here is derived from an EMBL/GenBank/DDBJ whole genome shotgun (WGS) entry which is preliminary data.</text>
</comment>
<reference evidence="2 3" key="1">
    <citation type="submission" date="2023-03" db="EMBL/GenBank/DDBJ databases">
        <title>Bacillus Genome Sequencing.</title>
        <authorList>
            <person name="Dunlap C."/>
        </authorList>
    </citation>
    <scope>NUCLEOTIDE SEQUENCE [LARGE SCALE GENOMIC DNA]</scope>
    <source>
        <strain evidence="2 3">B-23453</strain>
    </source>
</reference>
<dbReference type="InterPro" id="IPR011330">
    <property type="entry name" value="Glyco_hydro/deAcase_b/a-brl"/>
</dbReference>
<proteinExistence type="predicted"/>
<evidence type="ECO:0000313" key="2">
    <source>
        <dbReference type="EMBL" id="MED1205212.1"/>
    </source>
</evidence>
<dbReference type="InterPro" id="IPR032675">
    <property type="entry name" value="LRR_dom_sf"/>
</dbReference>
<gene>
    <name evidence="2" type="ORF">P4T90_19365</name>
</gene>
<feature type="domain" description="NodB homology" evidence="1">
    <location>
        <begin position="51"/>
        <end position="154"/>
    </location>
</feature>
<dbReference type="SUPFAM" id="SSF88713">
    <property type="entry name" value="Glycoside hydrolase/deacetylase"/>
    <property type="match status" value="1"/>
</dbReference>
<keyword evidence="3" id="KW-1185">Reference proteome</keyword>
<organism evidence="2 3">
    <name type="scientific">Heyndrickxia acidicola</name>
    <dbReference type="NCBI Taxonomy" id="209389"/>
    <lineage>
        <taxon>Bacteria</taxon>
        <taxon>Bacillati</taxon>
        <taxon>Bacillota</taxon>
        <taxon>Bacilli</taxon>
        <taxon>Bacillales</taxon>
        <taxon>Bacillaceae</taxon>
        <taxon>Heyndrickxia</taxon>
    </lineage>
</organism>
<dbReference type="Gene3D" id="3.80.10.10">
    <property type="entry name" value="Ribonuclease Inhibitor"/>
    <property type="match status" value="1"/>
</dbReference>
<dbReference type="EMBL" id="JARMAB010000030">
    <property type="protein sequence ID" value="MED1205212.1"/>
    <property type="molecule type" value="Genomic_DNA"/>
</dbReference>
<dbReference type="PROSITE" id="PS51450">
    <property type="entry name" value="LRR"/>
    <property type="match status" value="1"/>
</dbReference>
<accession>A0ABU6MKJ9</accession>
<dbReference type="SUPFAM" id="SSF52058">
    <property type="entry name" value="L domain-like"/>
    <property type="match status" value="1"/>
</dbReference>
<name>A0ABU6MKJ9_9BACI</name>
<dbReference type="RefSeq" id="WP_066262361.1">
    <property type="nucleotide sequence ID" value="NZ_JARMAB010000030.1"/>
</dbReference>
<dbReference type="InterPro" id="IPR002509">
    <property type="entry name" value="NODB_dom"/>
</dbReference>
<evidence type="ECO:0000313" key="3">
    <source>
        <dbReference type="Proteomes" id="UP001341444"/>
    </source>
</evidence>
<sequence>MKIKLAHPFTSLRKSYFRWRYWHCIYKNMVMYTEKETEKRKKEELIPYINKPGIAFSFDDSYRVKDWTVFGKELFGYYDVKVTFNINGIHPFEERRKHTQNEIDMLIELQSNGHEIAHHGFNHRKATTYSREFGIDKWLEDEVESLFHWMKDQMHSTTKERFRKPVTFAFPNFMYAKKHVNALVPSYFKLVRGHLENDNLCNFNSSGLTPSISLDGYYSCNLFYLKKIMKFAKKSGKNIMFTCHSILPEEVKWDKFGWGETAAKSGKWRISPRVLKTIIKEAKKNDLEFYTASEIAGIANFIDVNFEKAVRELLPDPNKKWIEISELLEIKKLNLFDKNISNLDGVQYFLNLEEINIEKNQISDLRLLMQLPKLKKIMTVQNVGTSKKLQKRNLGLLSQLLFLVLIRLVCIWEYSL</sequence>
<protein>
    <submittedName>
        <fullName evidence="2">Polysaccharide deacetylase family protein</fullName>
    </submittedName>
</protein>
<dbReference type="Gene3D" id="3.20.20.370">
    <property type="entry name" value="Glycoside hydrolase/deacetylase"/>
    <property type="match status" value="1"/>
</dbReference>
<dbReference type="Proteomes" id="UP001341444">
    <property type="component" value="Unassembled WGS sequence"/>
</dbReference>
<evidence type="ECO:0000259" key="1">
    <source>
        <dbReference type="Pfam" id="PF01522"/>
    </source>
</evidence>
<dbReference type="Pfam" id="PF01522">
    <property type="entry name" value="Polysacc_deac_1"/>
    <property type="match status" value="1"/>
</dbReference>